<feature type="region of interest" description="Disordered" evidence="1">
    <location>
        <begin position="1"/>
        <end position="46"/>
    </location>
</feature>
<dbReference type="SUPFAM" id="SSF56601">
    <property type="entry name" value="beta-lactamase/transpeptidase-like"/>
    <property type="match status" value="1"/>
</dbReference>
<evidence type="ECO:0000313" key="5">
    <source>
        <dbReference type="Proteomes" id="UP000034793"/>
    </source>
</evidence>
<reference evidence="4 5" key="1">
    <citation type="journal article" date="2015" name="Nature">
        <title>rRNA introns, odd ribosomes, and small enigmatic genomes across a large radiation of phyla.</title>
        <authorList>
            <person name="Brown C.T."/>
            <person name="Hug L.A."/>
            <person name="Thomas B.C."/>
            <person name="Sharon I."/>
            <person name="Castelle C.J."/>
            <person name="Singh A."/>
            <person name="Wilkins M.J."/>
            <person name="Williams K.H."/>
            <person name="Banfield J.F."/>
        </authorList>
    </citation>
    <scope>NUCLEOTIDE SEQUENCE [LARGE SCALE GENOMIC DNA]</scope>
</reference>
<evidence type="ECO:0000256" key="1">
    <source>
        <dbReference type="SAM" id="MobiDB-lite"/>
    </source>
</evidence>
<feature type="compositionally biased region" description="Acidic residues" evidence="1">
    <location>
        <begin position="11"/>
        <end position="20"/>
    </location>
</feature>
<evidence type="ECO:0000313" key="4">
    <source>
        <dbReference type="EMBL" id="KKR30385.1"/>
    </source>
</evidence>
<dbReference type="AlphaFoldDB" id="A0A0G0S6M8"/>
<keyword evidence="2" id="KW-0812">Transmembrane</keyword>
<gene>
    <name evidence="4" type="ORF">UT61_C0008G0041</name>
</gene>
<accession>A0A0G0S6M8</accession>
<evidence type="ECO:0000259" key="3">
    <source>
        <dbReference type="Pfam" id="PF13354"/>
    </source>
</evidence>
<organism evidence="4 5">
    <name type="scientific">Candidatus Woesebacteria bacterium GW2011_GWA1_39_8</name>
    <dbReference type="NCBI Taxonomy" id="1618552"/>
    <lineage>
        <taxon>Bacteria</taxon>
        <taxon>Candidatus Woeseibacteriota</taxon>
    </lineage>
</organism>
<keyword evidence="2" id="KW-1133">Transmembrane helix</keyword>
<evidence type="ECO:0000256" key="2">
    <source>
        <dbReference type="SAM" id="Phobius"/>
    </source>
</evidence>
<dbReference type="GO" id="GO:0030655">
    <property type="term" value="P:beta-lactam antibiotic catabolic process"/>
    <property type="evidence" value="ECO:0007669"/>
    <property type="project" value="InterPro"/>
</dbReference>
<name>A0A0G0S6M8_9BACT</name>
<dbReference type="InterPro" id="IPR000871">
    <property type="entry name" value="Beta-lactam_class-A"/>
</dbReference>
<sequence length="379" mass="42892">MALFKRKKDVEDYEDEDSSYDEASTYARASADGSEDEGRRRRRRLSDREFKDLKSEYRKKRKEPKKPWGRKERLFVLTAILLTAGTSGILALSARSWKLPRLPRLKVPSISVPFWGEETIIIEGNRLDQEKSEQVQKEFNEKTKDLSGIYGLYVISLSNGFFYGVNDGEVFQAASLIKLPVMAAMYKEAENGNLNLDDKYTLKKSDKVAGSGSLYGKPAGYQVTYRNLVELMGKQSDNTAFNIIRKLLGDEKINDLIRSTGMVDTSLEENETTPRDIGIFFEELMKGNIVSTNTRDKILESLTDTIYEDWLAAGIPEGTRVAHKYGREIHVVNDAGIVFSDNPFVIVIMSKGVVEREADSVFPELSKLVFDMETNQPSN</sequence>
<dbReference type="PANTHER" id="PTHR35333:SF4">
    <property type="entry name" value="SLR0121 PROTEIN"/>
    <property type="match status" value="1"/>
</dbReference>
<feature type="transmembrane region" description="Helical" evidence="2">
    <location>
        <begin position="74"/>
        <end position="94"/>
    </location>
</feature>
<proteinExistence type="predicted"/>
<dbReference type="InterPro" id="IPR045155">
    <property type="entry name" value="Beta-lactam_cat"/>
</dbReference>
<keyword evidence="2" id="KW-0472">Membrane</keyword>
<dbReference type="EMBL" id="LBXL01000008">
    <property type="protein sequence ID" value="KKR30385.1"/>
    <property type="molecule type" value="Genomic_DNA"/>
</dbReference>
<dbReference type="PANTHER" id="PTHR35333">
    <property type="entry name" value="BETA-LACTAMASE"/>
    <property type="match status" value="1"/>
</dbReference>
<dbReference type="Gene3D" id="3.40.710.10">
    <property type="entry name" value="DD-peptidase/beta-lactamase superfamily"/>
    <property type="match status" value="1"/>
</dbReference>
<dbReference type="Proteomes" id="UP000034793">
    <property type="component" value="Unassembled WGS sequence"/>
</dbReference>
<dbReference type="GO" id="GO:0046677">
    <property type="term" value="P:response to antibiotic"/>
    <property type="evidence" value="ECO:0007669"/>
    <property type="project" value="InterPro"/>
</dbReference>
<feature type="domain" description="Beta-lactamase class A catalytic" evidence="3">
    <location>
        <begin position="151"/>
        <end position="349"/>
    </location>
</feature>
<protein>
    <submittedName>
        <fullName evidence="4">Beta-lactamase class A-like protein</fullName>
    </submittedName>
</protein>
<dbReference type="InterPro" id="IPR012338">
    <property type="entry name" value="Beta-lactam/transpept-like"/>
</dbReference>
<dbReference type="Pfam" id="PF13354">
    <property type="entry name" value="Beta-lactamase2"/>
    <property type="match status" value="1"/>
</dbReference>
<dbReference type="GO" id="GO:0008800">
    <property type="term" value="F:beta-lactamase activity"/>
    <property type="evidence" value="ECO:0007669"/>
    <property type="project" value="InterPro"/>
</dbReference>
<comment type="caution">
    <text evidence="4">The sequence shown here is derived from an EMBL/GenBank/DDBJ whole genome shotgun (WGS) entry which is preliminary data.</text>
</comment>